<protein>
    <recommendedName>
        <fullName evidence="2">ATP-grasp domain-containing protein</fullName>
    </recommendedName>
</protein>
<proteinExistence type="predicted"/>
<dbReference type="PROSITE" id="PS50975">
    <property type="entry name" value="ATP_GRASP"/>
    <property type="match status" value="1"/>
</dbReference>
<dbReference type="AlphaFoldDB" id="A0A1F5G618"/>
<gene>
    <name evidence="3" type="ORF">A2693_03260</name>
</gene>
<dbReference type="Gene3D" id="3.40.50.20">
    <property type="match status" value="1"/>
</dbReference>
<evidence type="ECO:0000256" key="1">
    <source>
        <dbReference type="PROSITE-ProRule" id="PRU00409"/>
    </source>
</evidence>
<accession>A0A1F5G618</accession>
<dbReference type="Pfam" id="PF02655">
    <property type="entry name" value="ATP-grasp_3"/>
    <property type="match status" value="1"/>
</dbReference>
<comment type="caution">
    <text evidence="3">The sequence shown here is derived from an EMBL/GenBank/DDBJ whole genome shotgun (WGS) entry which is preliminary data.</text>
</comment>
<feature type="domain" description="ATP-grasp" evidence="2">
    <location>
        <begin position="116"/>
        <end position="306"/>
    </location>
</feature>
<dbReference type="InterPro" id="IPR048764">
    <property type="entry name" value="PylC_N"/>
</dbReference>
<dbReference type="GO" id="GO:0005524">
    <property type="term" value="F:ATP binding"/>
    <property type="evidence" value="ECO:0007669"/>
    <property type="project" value="UniProtKB-UniRule"/>
</dbReference>
<dbReference type="InterPro" id="IPR003806">
    <property type="entry name" value="ATP-grasp_PylC-type"/>
</dbReference>
<dbReference type="GO" id="GO:0046872">
    <property type="term" value="F:metal ion binding"/>
    <property type="evidence" value="ECO:0007669"/>
    <property type="project" value="InterPro"/>
</dbReference>
<sequence length="358" mass="40187">MKMKILITGAGGSASIGLTRCLKNYFPKAKIIGVESDLFNSALSETNSTYLIPRASDKDYIKVLNHIILKEKIDFLYPQTDSEISAIAKNIRKIQCKTLIPSFKIISTCQNKYKLNKHLFAKGIPVPKTILIKTSSDLKNATKYKLFWLRNVTGAGAKGAFLAENFEQAIWWINFQNGWGHFTASEYMPEDNYGCDLLFAGGKLVFSQIKRRLEYVLSKANIVGITGTTGILETVSTKFDLNDISERAVTLLDNNISGAFSVDIKCDSLSKPYVTEINPGRFLSSSMHLFAETKFPAPALVILVANDQKLPSFPKRNPIKGGTILIRQLDRKPATVNLKNHNRLRKKFERKHYVKLET</sequence>
<organism evidence="3 4">
    <name type="scientific">Candidatus Curtissbacteria bacterium RIFCSPHIGHO2_01_FULL_40_12</name>
    <dbReference type="NCBI Taxonomy" id="1797710"/>
    <lineage>
        <taxon>Bacteria</taxon>
        <taxon>Candidatus Curtissiibacteriota</taxon>
    </lineage>
</organism>
<dbReference type="Pfam" id="PF21360">
    <property type="entry name" value="PylC-like_N"/>
    <property type="match status" value="1"/>
</dbReference>
<keyword evidence="1" id="KW-0067">ATP-binding</keyword>
<evidence type="ECO:0000313" key="3">
    <source>
        <dbReference type="EMBL" id="OGD87323.1"/>
    </source>
</evidence>
<dbReference type="InterPro" id="IPR011761">
    <property type="entry name" value="ATP-grasp"/>
</dbReference>
<evidence type="ECO:0000313" key="4">
    <source>
        <dbReference type="Proteomes" id="UP000178577"/>
    </source>
</evidence>
<dbReference type="EMBL" id="MFAY01000061">
    <property type="protein sequence ID" value="OGD87323.1"/>
    <property type="molecule type" value="Genomic_DNA"/>
</dbReference>
<evidence type="ECO:0000259" key="2">
    <source>
        <dbReference type="PROSITE" id="PS50975"/>
    </source>
</evidence>
<dbReference type="SUPFAM" id="SSF56059">
    <property type="entry name" value="Glutathione synthetase ATP-binding domain-like"/>
    <property type="match status" value="1"/>
</dbReference>
<name>A0A1F5G618_9BACT</name>
<reference evidence="3 4" key="1">
    <citation type="journal article" date="2016" name="Nat. Commun.">
        <title>Thousands of microbial genomes shed light on interconnected biogeochemical processes in an aquifer system.</title>
        <authorList>
            <person name="Anantharaman K."/>
            <person name="Brown C.T."/>
            <person name="Hug L.A."/>
            <person name="Sharon I."/>
            <person name="Castelle C.J."/>
            <person name="Probst A.J."/>
            <person name="Thomas B.C."/>
            <person name="Singh A."/>
            <person name="Wilkins M.J."/>
            <person name="Karaoz U."/>
            <person name="Brodie E.L."/>
            <person name="Williams K.H."/>
            <person name="Hubbard S.S."/>
            <person name="Banfield J.F."/>
        </authorList>
    </citation>
    <scope>NUCLEOTIDE SEQUENCE [LARGE SCALE GENOMIC DNA]</scope>
</reference>
<keyword evidence="1" id="KW-0547">Nucleotide-binding</keyword>
<dbReference type="Proteomes" id="UP000178577">
    <property type="component" value="Unassembled WGS sequence"/>
</dbReference>